<gene>
    <name evidence="2" type="ORF">ACFQZS_09130</name>
</gene>
<evidence type="ECO:0008006" key="4">
    <source>
        <dbReference type="Google" id="ProtNLM"/>
    </source>
</evidence>
<dbReference type="Proteomes" id="UP001596958">
    <property type="component" value="Unassembled WGS sequence"/>
</dbReference>
<name>A0ABW2YVB4_9SPHI</name>
<organism evidence="2 3">
    <name type="scientific">Mucilaginibacter calamicampi</name>
    <dbReference type="NCBI Taxonomy" id="1302352"/>
    <lineage>
        <taxon>Bacteria</taxon>
        <taxon>Pseudomonadati</taxon>
        <taxon>Bacteroidota</taxon>
        <taxon>Sphingobacteriia</taxon>
        <taxon>Sphingobacteriales</taxon>
        <taxon>Sphingobacteriaceae</taxon>
        <taxon>Mucilaginibacter</taxon>
    </lineage>
</organism>
<protein>
    <recommendedName>
        <fullName evidence="4">Cbb3-type cytochrome oxidase component FixQ</fullName>
    </recommendedName>
</protein>
<accession>A0ABW2YVB4</accession>
<keyword evidence="1" id="KW-0472">Membrane</keyword>
<evidence type="ECO:0000313" key="2">
    <source>
        <dbReference type="EMBL" id="MFD0750302.1"/>
    </source>
</evidence>
<keyword evidence="3" id="KW-1185">Reference proteome</keyword>
<keyword evidence="1" id="KW-0812">Transmembrane</keyword>
<proteinExistence type="predicted"/>
<keyword evidence="1" id="KW-1133">Transmembrane helix</keyword>
<dbReference type="EMBL" id="JBHTHU010000005">
    <property type="protein sequence ID" value="MFD0750302.1"/>
    <property type="molecule type" value="Genomic_DNA"/>
</dbReference>
<feature type="transmembrane region" description="Helical" evidence="1">
    <location>
        <begin position="15"/>
        <end position="36"/>
    </location>
</feature>
<sequence length="65" mass="7623">MFKQFVQNIEGPQVYLLSSLAIFLVFFIVISILLFYMSKQHISYMSDMPLHDTDSQLLTLPNHEE</sequence>
<reference evidence="3" key="1">
    <citation type="journal article" date="2019" name="Int. J. Syst. Evol. Microbiol.">
        <title>The Global Catalogue of Microorganisms (GCM) 10K type strain sequencing project: providing services to taxonomists for standard genome sequencing and annotation.</title>
        <authorList>
            <consortium name="The Broad Institute Genomics Platform"/>
            <consortium name="The Broad Institute Genome Sequencing Center for Infectious Disease"/>
            <person name="Wu L."/>
            <person name="Ma J."/>
        </authorList>
    </citation>
    <scope>NUCLEOTIDE SEQUENCE [LARGE SCALE GENOMIC DNA]</scope>
    <source>
        <strain evidence="3">CCUG 63418</strain>
    </source>
</reference>
<evidence type="ECO:0000313" key="3">
    <source>
        <dbReference type="Proteomes" id="UP001596958"/>
    </source>
</evidence>
<comment type="caution">
    <text evidence="2">The sequence shown here is derived from an EMBL/GenBank/DDBJ whole genome shotgun (WGS) entry which is preliminary data.</text>
</comment>
<evidence type="ECO:0000256" key="1">
    <source>
        <dbReference type="SAM" id="Phobius"/>
    </source>
</evidence>
<dbReference type="RefSeq" id="WP_377099442.1">
    <property type="nucleotide sequence ID" value="NZ_JBHTHU010000005.1"/>
</dbReference>